<proteinExistence type="predicted"/>
<gene>
    <name evidence="2" type="ORF">LIER_41574</name>
</gene>
<dbReference type="AlphaFoldDB" id="A0AAV3RES1"/>
<feature type="domain" description="Helitron helicase-like" evidence="1">
    <location>
        <begin position="2"/>
        <end position="87"/>
    </location>
</feature>
<name>A0AAV3RES1_LITER</name>
<sequence>MELVQEFGRPNLFLIITCNLNWPEIKEHLQPGEEAQNRLDLCARVFKAKLSILNDIIMSGEVFGNVSSVIHVVEFQKRGLPHAYFLIILKPEYKYMTQRPTIGWFVMSFLIKTRSVPVQPGSKTHDAWALWRDELQQLLYERWKM</sequence>
<evidence type="ECO:0000259" key="1">
    <source>
        <dbReference type="Pfam" id="PF14214"/>
    </source>
</evidence>
<dbReference type="Pfam" id="PF14214">
    <property type="entry name" value="Helitron_like_N"/>
    <property type="match status" value="1"/>
</dbReference>
<comment type="caution">
    <text evidence="2">The sequence shown here is derived from an EMBL/GenBank/DDBJ whole genome shotgun (WGS) entry which is preliminary data.</text>
</comment>
<keyword evidence="3" id="KW-1185">Reference proteome</keyword>
<dbReference type="InterPro" id="IPR025476">
    <property type="entry name" value="Helitron_helicase-like"/>
</dbReference>
<reference evidence="2 3" key="1">
    <citation type="submission" date="2024-01" db="EMBL/GenBank/DDBJ databases">
        <title>The complete chloroplast genome sequence of Lithospermum erythrorhizon: insights into the phylogenetic relationship among Boraginaceae species and the maternal lineages of purple gromwells.</title>
        <authorList>
            <person name="Okada T."/>
            <person name="Watanabe K."/>
        </authorList>
    </citation>
    <scope>NUCLEOTIDE SEQUENCE [LARGE SCALE GENOMIC DNA]</scope>
</reference>
<protein>
    <recommendedName>
        <fullName evidence="1">Helitron helicase-like domain-containing protein</fullName>
    </recommendedName>
</protein>
<organism evidence="2 3">
    <name type="scientific">Lithospermum erythrorhizon</name>
    <name type="common">Purple gromwell</name>
    <name type="synonym">Lithospermum officinale var. erythrorhizon</name>
    <dbReference type="NCBI Taxonomy" id="34254"/>
    <lineage>
        <taxon>Eukaryota</taxon>
        <taxon>Viridiplantae</taxon>
        <taxon>Streptophyta</taxon>
        <taxon>Embryophyta</taxon>
        <taxon>Tracheophyta</taxon>
        <taxon>Spermatophyta</taxon>
        <taxon>Magnoliopsida</taxon>
        <taxon>eudicotyledons</taxon>
        <taxon>Gunneridae</taxon>
        <taxon>Pentapetalae</taxon>
        <taxon>asterids</taxon>
        <taxon>lamiids</taxon>
        <taxon>Boraginales</taxon>
        <taxon>Boraginaceae</taxon>
        <taxon>Boraginoideae</taxon>
        <taxon>Lithospermeae</taxon>
        <taxon>Lithospermum</taxon>
    </lineage>
</organism>
<evidence type="ECO:0000313" key="3">
    <source>
        <dbReference type="Proteomes" id="UP001454036"/>
    </source>
</evidence>
<dbReference type="Proteomes" id="UP001454036">
    <property type="component" value="Unassembled WGS sequence"/>
</dbReference>
<accession>A0AAV3RES1</accession>
<dbReference type="EMBL" id="BAABME010026319">
    <property type="protein sequence ID" value="GAA0173691.1"/>
    <property type="molecule type" value="Genomic_DNA"/>
</dbReference>
<evidence type="ECO:0000313" key="2">
    <source>
        <dbReference type="EMBL" id="GAA0173691.1"/>
    </source>
</evidence>